<dbReference type="GO" id="GO:0006508">
    <property type="term" value="P:proteolysis"/>
    <property type="evidence" value="ECO:0007669"/>
    <property type="project" value="UniProtKB-KW"/>
</dbReference>
<dbReference type="PANTHER" id="PTHR13367">
    <property type="entry name" value="UBIQUITIN THIOESTERASE"/>
    <property type="match status" value="1"/>
</dbReference>
<evidence type="ECO:0000313" key="9">
    <source>
        <dbReference type="Proteomes" id="UP000518752"/>
    </source>
</evidence>
<protein>
    <recommendedName>
        <fullName evidence="2">ubiquitinyl hydrolase 1</fullName>
        <ecNumber evidence="2">3.4.19.12</ecNumber>
    </recommendedName>
</protein>
<evidence type="ECO:0000256" key="5">
    <source>
        <dbReference type="ARBA" id="ARBA00022801"/>
    </source>
</evidence>
<keyword evidence="4" id="KW-0833">Ubl conjugation pathway</keyword>
<accession>A0A8H5HBF5</accession>
<gene>
    <name evidence="8" type="ORF">D9757_008208</name>
</gene>
<evidence type="ECO:0000256" key="6">
    <source>
        <dbReference type="ARBA" id="ARBA00022807"/>
    </source>
</evidence>
<evidence type="ECO:0000256" key="2">
    <source>
        <dbReference type="ARBA" id="ARBA00012759"/>
    </source>
</evidence>
<organism evidence="8 9">
    <name type="scientific">Collybiopsis confluens</name>
    <dbReference type="NCBI Taxonomy" id="2823264"/>
    <lineage>
        <taxon>Eukaryota</taxon>
        <taxon>Fungi</taxon>
        <taxon>Dikarya</taxon>
        <taxon>Basidiomycota</taxon>
        <taxon>Agaricomycotina</taxon>
        <taxon>Agaricomycetes</taxon>
        <taxon>Agaricomycetidae</taxon>
        <taxon>Agaricales</taxon>
        <taxon>Marasmiineae</taxon>
        <taxon>Omphalotaceae</taxon>
        <taxon>Collybiopsis</taxon>
    </lineage>
</organism>
<reference evidence="8 9" key="1">
    <citation type="journal article" date="2020" name="ISME J.">
        <title>Uncovering the hidden diversity of litter-decomposition mechanisms in mushroom-forming fungi.</title>
        <authorList>
            <person name="Floudas D."/>
            <person name="Bentzer J."/>
            <person name="Ahren D."/>
            <person name="Johansson T."/>
            <person name="Persson P."/>
            <person name="Tunlid A."/>
        </authorList>
    </citation>
    <scope>NUCLEOTIDE SEQUENCE [LARGE SCALE GENOMIC DNA]</scope>
    <source>
        <strain evidence="8 9">CBS 406.79</strain>
    </source>
</reference>
<keyword evidence="6" id="KW-0788">Thiol protease</keyword>
<dbReference type="Proteomes" id="UP000518752">
    <property type="component" value="Unassembled WGS sequence"/>
</dbReference>
<evidence type="ECO:0000256" key="3">
    <source>
        <dbReference type="ARBA" id="ARBA00022670"/>
    </source>
</evidence>
<feature type="region of interest" description="Disordered" evidence="7">
    <location>
        <begin position="221"/>
        <end position="249"/>
    </location>
</feature>
<evidence type="ECO:0000256" key="4">
    <source>
        <dbReference type="ARBA" id="ARBA00022786"/>
    </source>
</evidence>
<dbReference type="InterPro" id="IPR051346">
    <property type="entry name" value="OTU_Deubiquitinase"/>
</dbReference>
<evidence type="ECO:0000313" key="8">
    <source>
        <dbReference type="EMBL" id="KAF5380233.1"/>
    </source>
</evidence>
<dbReference type="PANTHER" id="PTHR13367:SF34">
    <property type="match status" value="1"/>
</dbReference>
<feature type="compositionally biased region" description="Basic and acidic residues" evidence="7">
    <location>
        <begin position="225"/>
        <end position="241"/>
    </location>
</feature>
<dbReference type="AlphaFoldDB" id="A0A8H5HBF5"/>
<dbReference type="GO" id="GO:0004843">
    <property type="term" value="F:cysteine-type deubiquitinase activity"/>
    <property type="evidence" value="ECO:0007669"/>
    <property type="project" value="UniProtKB-EC"/>
</dbReference>
<dbReference type="EMBL" id="JAACJN010000065">
    <property type="protein sequence ID" value="KAF5380233.1"/>
    <property type="molecule type" value="Genomic_DNA"/>
</dbReference>
<dbReference type="OrthoDB" id="3182339at2759"/>
<evidence type="ECO:0000256" key="1">
    <source>
        <dbReference type="ARBA" id="ARBA00000707"/>
    </source>
</evidence>
<comment type="caution">
    <text evidence="8">The sequence shown here is derived from an EMBL/GenBank/DDBJ whole genome shotgun (WGS) entry which is preliminary data.</text>
</comment>
<keyword evidence="5" id="KW-0378">Hydrolase</keyword>
<sequence>MAAAIFFNDKDEMMVVSQDGAEEVLLSSPFKGQVDRCLVYLDDAHTRGTDLKLPINSRAAVTLGPKVTKDRLIQGCMRMRKLGYGQSVIFFAPFEIDKAIRGERVPESPTADIRTIDLLRWAIYETCQDITHLAPHWAEQGWDYLRRRRAWEAFSAAARTLLSTRVVDTLKRVWVQEEARSLEKMYSCHSGPATTGVGGADSNMRDGIFAIQELKEVNVDEEQEREVKHEIERETHIERPPRVSPANAPRIERTLAVHR</sequence>
<keyword evidence="9" id="KW-1185">Reference proteome</keyword>
<keyword evidence="3" id="KW-0645">Protease</keyword>
<evidence type="ECO:0000256" key="7">
    <source>
        <dbReference type="SAM" id="MobiDB-lite"/>
    </source>
</evidence>
<name>A0A8H5HBF5_9AGAR</name>
<dbReference type="EC" id="3.4.19.12" evidence="2"/>
<proteinExistence type="predicted"/>
<comment type="catalytic activity">
    <reaction evidence="1">
        <text>Thiol-dependent hydrolysis of ester, thioester, amide, peptide and isopeptide bonds formed by the C-terminal Gly of ubiquitin (a 76-residue protein attached to proteins as an intracellular targeting signal).</text>
        <dbReference type="EC" id="3.4.19.12"/>
    </reaction>
</comment>